<gene>
    <name evidence="2" type="ORF">CWATWH0003_1292</name>
</gene>
<dbReference type="Pfam" id="PF15919">
    <property type="entry name" value="HicB_lk_antitox"/>
    <property type="match status" value="1"/>
</dbReference>
<keyword evidence="2" id="KW-0238">DNA-binding</keyword>
<protein>
    <submittedName>
        <fullName evidence="2">DNA-binding protein, CopG family</fullName>
    </submittedName>
</protein>
<name>G5J1A8_CROWT</name>
<proteinExistence type="predicted"/>
<dbReference type="EMBL" id="AESD01000205">
    <property type="protein sequence ID" value="EHJ14052.1"/>
    <property type="molecule type" value="Genomic_DNA"/>
</dbReference>
<evidence type="ECO:0000259" key="1">
    <source>
        <dbReference type="Pfam" id="PF15919"/>
    </source>
</evidence>
<feature type="domain" description="HicB-like antitoxin of toxin-antitoxin system" evidence="1">
    <location>
        <begin position="4"/>
        <end position="90"/>
    </location>
</feature>
<dbReference type="GeneID" id="88765113"/>
<dbReference type="Proteomes" id="UP000003477">
    <property type="component" value="Unassembled WGS sequence"/>
</dbReference>
<organism evidence="2 3">
    <name type="scientific">Crocosphaera watsonii WH 0003</name>
    <dbReference type="NCBI Taxonomy" id="423471"/>
    <lineage>
        <taxon>Bacteria</taxon>
        <taxon>Bacillati</taxon>
        <taxon>Cyanobacteriota</taxon>
        <taxon>Cyanophyceae</taxon>
        <taxon>Oscillatoriophycideae</taxon>
        <taxon>Chroococcales</taxon>
        <taxon>Aphanothecaceae</taxon>
        <taxon>Crocosphaera</taxon>
    </lineage>
</organism>
<dbReference type="AlphaFoldDB" id="G5J1A8"/>
<evidence type="ECO:0000313" key="3">
    <source>
        <dbReference type="Proteomes" id="UP000003477"/>
    </source>
</evidence>
<dbReference type="PATRIC" id="fig|423471.3.peg.1194"/>
<dbReference type="Gene3D" id="3.30.160.250">
    <property type="match status" value="1"/>
</dbReference>
<sequence>MTTYLATVHKDNNSDYSVQFYDFPGCISAGETIKQTKMITTKALTGHISLMLADEGKIPNPSTLDTILTDSDHVDAAAFMLIEVSETIFRTQKLSLKT</sequence>
<reference evidence="2 3" key="1">
    <citation type="journal article" date="2011" name="Front. Microbiol.">
        <title>Two Strains of Crocosphaera watsonii with Highly Conserved Genomes are Distinguished by Strain-Specific Features.</title>
        <authorList>
            <person name="Bench S.R."/>
            <person name="Ilikchyan I.N."/>
            <person name="Tripp H.J."/>
            <person name="Zehr J.P."/>
        </authorList>
    </citation>
    <scope>NUCLEOTIDE SEQUENCE [LARGE SCALE GENOMIC DNA]</scope>
    <source>
        <strain evidence="2 3">WH 0003</strain>
    </source>
</reference>
<accession>G5J1A8</accession>
<dbReference type="GO" id="GO:0003677">
    <property type="term" value="F:DNA binding"/>
    <property type="evidence" value="ECO:0007669"/>
    <property type="project" value="UniProtKB-KW"/>
</dbReference>
<dbReference type="InterPro" id="IPR031807">
    <property type="entry name" value="HicB-like"/>
</dbReference>
<dbReference type="RefSeq" id="WP_007309754.1">
    <property type="nucleotide sequence ID" value="NZ_AESD01000205.1"/>
</dbReference>
<dbReference type="InterPro" id="IPR035069">
    <property type="entry name" value="TTHA1013/TTHA0281-like"/>
</dbReference>
<dbReference type="SUPFAM" id="SSF143100">
    <property type="entry name" value="TTHA1013/TTHA0281-like"/>
    <property type="match status" value="1"/>
</dbReference>
<comment type="caution">
    <text evidence="2">The sequence shown here is derived from an EMBL/GenBank/DDBJ whole genome shotgun (WGS) entry which is preliminary data.</text>
</comment>
<evidence type="ECO:0000313" key="2">
    <source>
        <dbReference type="EMBL" id="EHJ14052.1"/>
    </source>
</evidence>